<comment type="subcellular location">
    <subcellularLocation>
        <location evidence="1">Membrane</location>
    </subcellularLocation>
</comment>
<dbReference type="GO" id="GO:0006465">
    <property type="term" value="P:signal peptide processing"/>
    <property type="evidence" value="ECO:0007669"/>
    <property type="project" value="InterPro"/>
</dbReference>
<dbReference type="Pfam" id="PF10502">
    <property type="entry name" value="Peptidase_S26"/>
    <property type="match status" value="1"/>
</dbReference>
<evidence type="ECO:0000256" key="2">
    <source>
        <dbReference type="ARBA" id="ARBA00022692"/>
    </source>
</evidence>
<evidence type="ECO:0000313" key="6">
    <source>
        <dbReference type="EMBL" id="KJR78229.1"/>
    </source>
</evidence>
<organism evidence="6">
    <name type="scientific">Candidatus Aramenus sulfurataquae</name>
    <dbReference type="NCBI Taxonomy" id="1326980"/>
    <lineage>
        <taxon>Archaea</taxon>
        <taxon>Thermoproteota</taxon>
        <taxon>Thermoprotei</taxon>
        <taxon>Sulfolobales</taxon>
        <taxon>Sulfolobaceae</taxon>
        <taxon>Candidatus Aramenus</taxon>
    </lineage>
</organism>
<dbReference type="GO" id="GO:0016020">
    <property type="term" value="C:membrane"/>
    <property type="evidence" value="ECO:0007669"/>
    <property type="project" value="UniProtKB-SubCell"/>
</dbReference>
<dbReference type="NCBIfam" id="TIGR02228">
    <property type="entry name" value="sigpep_I_arch"/>
    <property type="match status" value="1"/>
</dbReference>
<dbReference type="GO" id="GO:0004252">
    <property type="term" value="F:serine-type endopeptidase activity"/>
    <property type="evidence" value="ECO:0007669"/>
    <property type="project" value="InterPro"/>
</dbReference>
<proteinExistence type="predicted"/>
<name>A0A0F2LN49_9CREN</name>
<comment type="caution">
    <text evidence="6">The sequence shown here is derived from an EMBL/GenBank/DDBJ whole genome shotgun (WGS) entry which is preliminary data.</text>
</comment>
<dbReference type="GO" id="GO:0009003">
    <property type="term" value="F:signal peptidase activity"/>
    <property type="evidence" value="ECO:0007669"/>
    <property type="project" value="UniProtKB-EC"/>
</dbReference>
<sequence length="145" mass="16098">MWMKKSDVLIVGFIVLIYVLYFSNVISSASVEGVSMYPAFQNGALTFYTSTHNVSIGDIIIYKSPTVGAYVIHRVVSVNYYDGEKYYVTQGVDKISNPKPDNQIGLEPPYGIPSNLVLGKVDEYHGIIFSIPYLGYISVLLNSII</sequence>
<dbReference type="SUPFAM" id="SSF51306">
    <property type="entry name" value="LexA/Signal peptidase"/>
    <property type="match status" value="1"/>
</dbReference>
<evidence type="ECO:0000256" key="4">
    <source>
        <dbReference type="ARBA" id="ARBA00023136"/>
    </source>
</evidence>
<keyword evidence="4" id="KW-0472">Membrane</keyword>
<reference evidence="6" key="1">
    <citation type="submission" date="2015-03" db="EMBL/GenBank/DDBJ databases">
        <title>Metagenome Sequencing of an Archaeal-Dominated Microbial Community from a Hot Spring at the Los Azufres Geothermal Field, Mexico.</title>
        <authorList>
            <person name="Servin-Garciduenas L.E."/>
            <person name="Martinez-Romero E."/>
        </authorList>
    </citation>
    <scope>NUCLEOTIDE SEQUENCE [LARGE SCALE GENOMIC DNA]</scope>
    <source>
        <strain evidence="6">AZ1-454</strain>
    </source>
</reference>
<keyword evidence="2" id="KW-0812">Transmembrane</keyword>
<evidence type="ECO:0000256" key="1">
    <source>
        <dbReference type="ARBA" id="ARBA00004370"/>
    </source>
</evidence>
<dbReference type="InterPro" id="IPR001733">
    <property type="entry name" value="Peptidase_S26B"/>
</dbReference>
<dbReference type="InterPro" id="IPR019533">
    <property type="entry name" value="Peptidase_S26"/>
</dbReference>
<gene>
    <name evidence="7" type="ORF">TQ35_005495</name>
    <name evidence="6" type="ORF">TQ35_08400</name>
</gene>
<dbReference type="EMBL" id="JZWS01000165">
    <property type="protein sequence ID" value="KJR78229.1"/>
    <property type="molecule type" value="Genomic_DNA"/>
</dbReference>
<dbReference type="CDD" id="cd06530">
    <property type="entry name" value="S26_SPase_I"/>
    <property type="match status" value="1"/>
</dbReference>
<accession>A0A0F2LN49</accession>
<dbReference type="EMBL" id="JZWS02000004">
    <property type="protein sequence ID" value="MCL7344011.1"/>
    <property type="molecule type" value="Genomic_DNA"/>
</dbReference>
<dbReference type="AlphaFoldDB" id="A0A0F2LN49"/>
<keyword evidence="3" id="KW-1133">Transmembrane helix</keyword>
<dbReference type="PATRIC" id="fig|1326980.8.peg.590"/>
<evidence type="ECO:0000313" key="7">
    <source>
        <dbReference type="EMBL" id="MCL7344011.1"/>
    </source>
</evidence>
<evidence type="ECO:0000259" key="5">
    <source>
        <dbReference type="Pfam" id="PF10502"/>
    </source>
</evidence>
<dbReference type="EC" id="3.4.21.89" evidence="7"/>
<reference evidence="7" key="2">
    <citation type="submission" date="2022-05" db="EMBL/GenBank/DDBJ databases">
        <title>Metagenome Sequencing of an Archaeal-Dominated Microbial Community from a Hot Spring at the Los Azufres Geothermal Field, Mexico.</title>
        <authorList>
            <person name="Marin-Paredes R."/>
            <person name="Martinez-Romero E."/>
            <person name="Servin-Garciduenas L.E."/>
        </authorList>
    </citation>
    <scope>NUCLEOTIDE SEQUENCE</scope>
    <source>
        <strain evidence="7">AZ1-454</strain>
    </source>
</reference>
<evidence type="ECO:0000256" key="3">
    <source>
        <dbReference type="ARBA" id="ARBA00022989"/>
    </source>
</evidence>
<keyword evidence="7" id="KW-0378">Hydrolase</keyword>
<feature type="domain" description="Peptidase S26" evidence="5">
    <location>
        <begin position="9"/>
        <end position="78"/>
    </location>
</feature>
<protein>
    <submittedName>
        <fullName evidence="6">Peptidase S26</fullName>
    </submittedName>
    <submittedName>
        <fullName evidence="7">Signal peptidase I</fullName>
        <ecNumber evidence="7">3.4.21.89</ecNumber>
    </submittedName>
</protein>
<dbReference type="InterPro" id="IPR036286">
    <property type="entry name" value="LexA/Signal_pep-like_sf"/>
</dbReference>